<accession>A0A6I4IEW5</accession>
<name>A0A6I4IEW5_9SPHI</name>
<dbReference type="InterPro" id="IPR052698">
    <property type="entry name" value="MoCofactor_Util/Proc"/>
</dbReference>
<dbReference type="EMBL" id="WQLA01000005">
    <property type="protein sequence ID" value="MVN92298.1"/>
    <property type="molecule type" value="Genomic_DNA"/>
</dbReference>
<dbReference type="AlphaFoldDB" id="A0A6I4IEW5"/>
<gene>
    <name evidence="3" type="ORF">GO816_14270</name>
</gene>
<dbReference type="RefSeq" id="WP_157542609.1">
    <property type="nucleotide sequence ID" value="NZ_WQLA01000005.1"/>
</dbReference>
<evidence type="ECO:0000313" key="3">
    <source>
        <dbReference type="EMBL" id="MVN92298.1"/>
    </source>
</evidence>
<dbReference type="InterPro" id="IPR003777">
    <property type="entry name" value="XdhC_CoxI"/>
</dbReference>
<feature type="domain" description="XdhC- CoxI" evidence="1">
    <location>
        <begin position="15"/>
        <end position="81"/>
    </location>
</feature>
<reference evidence="3 4" key="1">
    <citation type="submission" date="2019-12" db="EMBL/GenBank/DDBJ databases">
        <title>Mucilaginibacter sp. HME9299 genome sequencing and assembly.</title>
        <authorList>
            <person name="Kang H."/>
            <person name="Kim H."/>
            <person name="Joh K."/>
        </authorList>
    </citation>
    <scope>NUCLEOTIDE SEQUENCE [LARGE SCALE GENOMIC DNA]</scope>
    <source>
        <strain evidence="3 4">HME9299</strain>
    </source>
</reference>
<dbReference type="PANTHER" id="PTHR30388">
    <property type="entry name" value="ALDEHYDE OXIDOREDUCTASE MOLYBDENUM COFACTOR ASSEMBLY PROTEIN"/>
    <property type="match status" value="1"/>
</dbReference>
<protein>
    <submittedName>
        <fullName evidence="3">XdhC/CoxI family protein</fullName>
    </submittedName>
</protein>
<dbReference type="Proteomes" id="UP000434850">
    <property type="component" value="Unassembled WGS sequence"/>
</dbReference>
<keyword evidence="4" id="KW-1185">Reference proteome</keyword>
<comment type="caution">
    <text evidence="3">The sequence shown here is derived from an EMBL/GenBank/DDBJ whole genome shotgun (WGS) entry which is preliminary data.</text>
</comment>
<evidence type="ECO:0000259" key="2">
    <source>
        <dbReference type="Pfam" id="PF13478"/>
    </source>
</evidence>
<feature type="domain" description="XdhC Rossmann" evidence="2">
    <location>
        <begin position="208"/>
        <end position="352"/>
    </location>
</feature>
<proteinExistence type="predicted"/>
<evidence type="ECO:0000259" key="1">
    <source>
        <dbReference type="Pfam" id="PF02625"/>
    </source>
</evidence>
<organism evidence="3 4">
    <name type="scientific">Mucilaginibacter aquatilis</name>
    <dbReference type="NCBI Taxonomy" id="1517760"/>
    <lineage>
        <taxon>Bacteria</taxon>
        <taxon>Pseudomonadati</taxon>
        <taxon>Bacteroidota</taxon>
        <taxon>Sphingobacteriia</taxon>
        <taxon>Sphingobacteriales</taxon>
        <taxon>Sphingobacteriaceae</taxon>
        <taxon>Mucilaginibacter</taxon>
    </lineage>
</organism>
<sequence>MKELEDIVSAYDIALQQGKQTALATVVQVEGSSYRRAGARMLVTEDGQLTGAISGGCLEGDALRKARLVMAQQQPMLVTYDTTDDDDAKLGVGLGCNGIIHILIEPVYDTKEHNPISLFKRFLAKRRQVVIVTLFSLADRKLSQPGTILFLSNDEVIYNGNDATLSVSLQNDAKEVIKAGKSLTKSYLNEEGTEYTAFIEILKPAVSLLVFGAGNDALPLVEMAAVLGWHVTIVDGRANYAVASRFPRARRMLCAKATEALSLINIDAFTVAVLMTHNYNYDLAMLRQLLPLQLAYVGSLGPKKKLQRMLNELLDDGLDITADQLKSIYGPTGLDIGAQTPDEIALSILSEIQAVLQQRKGTSLRDKTTVINSPEMAALPVNQENL</sequence>
<dbReference type="InterPro" id="IPR027051">
    <property type="entry name" value="XdhC_Rossmann_dom"/>
</dbReference>
<dbReference type="PANTHER" id="PTHR30388:SF6">
    <property type="entry name" value="XANTHINE DEHYDROGENASE SUBUNIT A-RELATED"/>
    <property type="match status" value="1"/>
</dbReference>
<dbReference type="Pfam" id="PF13478">
    <property type="entry name" value="XdhC_C"/>
    <property type="match status" value="1"/>
</dbReference>
<dbReference type="Pfam" id="PF02625">
    <property type="entry name" value="XdhC_CoxI"/>
    <property type="match status" value="1"/>
</dbReference>
<dbReference type="OrthoDB" id="9773039at2"/>
<evidence type="ECO:0000313" key="4">
    <source>
        <dbReference type="Proteomes" id="UP000434850"/>
    </source>
</evidence>
<dbReference type="Gene3D" id="3.40.50.720">
    <property type="entry name" value="NAD(P)-binding Rossmann-like Domain"/>
    <property type="match status" value="1"/>
</dbReference>